<gene>
    <name evidence="1" type="ORF">LMG3431_02535</name>
</gene>
<protein>
    <recommendedName>
        <fullName evidence="3">Biliverdin-producing heme oxygenase</fullName>
    </recommendedName>
</protein>
<accession>A0A6S6YWD0</accession>
<sequence>MNAVQPVRLALYRASVGARRATSVARFEPTPSRCLIAVADAAHCALDMKVAAGIASLEHYAGFLRVLYRLHRDIDALYANRVLRIALPDLQEWRRLPAIANQLSALRCALPAPGTGLMDVEQAWTTALGWLFVGEAANLYAIALHRLTCRRGLNGSFGNRYPNKTSEVAMQRWRALNGALDTLTMLPTEEEEVIIGAEHAVRQLNHYVRLESP</sequence>
<proteinExistence type="predicted"/>
<evidence type="ECO:0000313" key="2">
    <source>
        <dbReference type="Proteomes" id="UP000494108"/>
    </source>
</evidence>
<name>A0A6S6YWD0_9BURK</name>
<dbReference type="Gene3D" id="1.20.910.10">
    <property type="entry name" value="Heme oxygenase-like"/>
    <property type="match status" value="1"/>
</dbReference>
<dbReference type="CDD" id="cd19166">
    <property type="entry name" value="HemeO-bac"/>
    <property type="match status" value="1"/>
</dbReference>
<keyword evidence="2" id="KW-1185">Reference proteome</keyword>
<dbReference type="AlphaFoldDB" id="A0A6S6YWD0"/>
<dbReference type="EMBL" id="CADIJX010000003">
    <property type="protein sequence ID" value="CAB3647031.1"/>
    <property type="molecule type" value="Genomic_DNA"/>
</dbReference>
<evidence type="ECO:0008006" key="3">
    <source>
        <dbReference type="Google" id="ProtNLM"/>
    </source>
</evidence>
<organism evidence="1 2">
    <name type="scientific">Achromobacter pestifer</name>
    <dbReference type="NCBI Taxonomy" id="1353889"/>
    <lineage>
        <taxon>Bacteria</taxon>
        <taxon>Pseudomonadati</taxon>
        <taxon>Pseudomonadota</taxon>
        <taxon>Betaproteobacteria</taxon>
        <taxon>Burkholderiales</taxon>
        <taxon>Alcaligenaceae</taxon>
        <taxon>Achromobacter</taxon>
    </lineage>
</organism>
<dbReference type="InterPro" id="IPR016084">
    <property type="entry name" value="Haem_Oase-like_multi-hlx"/>
</dbReference>
<reference evidence="1 2" key="1">
    <citation type="submission" date="2020-04" db="EMBL/GenBank/DDBJ databases">
        <authorList>
            <person name="De Canck E."/>
        </authorList>
    </citation>
    <scope>NUCLEOTIDE SEQUENCE [LARGE SCALE GENOMIC DNA]</scope>
    <source>
        <strain evidence="1 2">LMG 3431</strain>
    </source>
</reference>
<dbReference type="Proteomes" id="UP000494108">
    <property type="component" value="Unassembled WGS sequence"/>
</dbReference>
<evidence type="ECO:0000313" key="1">
    <source>
        <dbReference type="EMBL" id="CAB3647031.1"/>
    </source>
</evidence>
<dbReference type="SUPFAM" id="SSF48613">
    <property type="entry name" value="Heme oxygenase-like"/>
    <property type="match status" value="1"/>
</dbReference>